<gene>
    <name evidence="2" type="ORF">SI8410_11015668</name>
</gene>
<keyword evidence="3" id="KW-1185">Reference proteome</keyword>
<dbReference type="EMBL" id="LR746274">
    <property type="protein sequence ID" value="CAA7404990.1"/>
    <property type="molecule type" value="Genomic_DNA"/>
</dbReference>
<dbReference type="AlphaFoldDB" id="A0A7I8L4X5"/>
<protein>
    <submittedName>
        <fullName evidence="2">Uncharacterized protein</fullName>
    </submittedName>
</protein>
<dbReference type="Proteomes" id="UP000663760">
    <property type="component" value="Chromosome 11"/>
</dbReference>
<feature type="compositionally biased region" description="Gly residues" evidence="1">
    <location>
        <begin position="39"/>
        <end position="49"/>
    </location>
</feature>
<feature type="compositionally biased region" description="Gly residues" evidence="1">
    <location>
        <begin position="9"/>
        <end position="32"/>
    </location>
</feature>
<feature type="region of interest" description="Disordered" evidence="1">
    <location>
        <begin position="1"/>
        <end position="87"/>
    </location>
</feature>
<reference evidence="2" key="1">
    <citation type="submission" date="2020-02" db="EMBL/GenBank/DDBJ databases">
        <authorList>
            <person name="Scholz U."/>
            <person name="Mascher M."/>
            <person name="Fiebig A."/>
        </authorList>
    </citation>
    <scope>NUCLEOTIDE SEQUENCE</scope>
</reference>
<evidence type="ECO:0000313" key="2">
    <source>
        <dbReference type="EMBL" id="CAA7404990.1"/>
    </source>
</evidence>
<evidence type="ECO:0000313" key="3">
    <source>
        <dbReference type="Proteomes" id="UP000663760"/>
    </source>
</evidence>
<sequence>MAKVAGPAGEVGRGPGCWAGGSGGLGQVGGSRGPASWAGGSGGGGGDTGGGERRNSGGGRRRRRRRRLEGGTMAPERDGDDEAAHQG</sequence>
<name>A0A7I8L4X5_SPIIN</name>
<evidence type="ECO:0000256" key="1">
    <source>
        <dbReference type="SAM" id="MobiDB-lite"/>
    </source>
</evidence>
<accession>A0A7I8L4X5</accession>
<organism evidence="2 3">
    <name type="scientific">Spirodela intermedia</name>
    <name type="common">Intermediate duckweed</name>
    <dbReference type="NCBI Taxonomy" id="51605"/>
    <lineage>
        <taxon>Eukaryota</taxon>
        <taxon>Viridiplantae</taxon>
        <taxon>Streptophyta</taxon>
        <taxon>Embryophyta</taxon>
        <taxon>Tracheophyta</taxon>
        <taxon>Spermatophyta</taxon>
        <taxon>Magnoliopsida</taxon>
        <taxon>Liliopsida</taxon>
        <taxon>Araceae</taxon>
        <taxon>Lemnoideae</taxon>
        <taxon>Spirodela</taxon>
    </lineage>
</organism>
<proteinExistence type="predicted"/>